<dbReference type="Proteomes" id="UP000685013">
    <property type="component" value="Chromosome 12"/>
</dbReference>
<dbReference type="PANTHER" id="PTHR33130:SF12">
    <property type="entry name" value="EXPRESSED PROTEIN"/>
    <property type="match status" value="1"/>
</dbReference>
<proteinExistence type="predicted"/>
<dbReference type="AlphaFoldDB" id="A0AAV6MTM1"/>
<feature type="non-terminal residue" evidence="2">
    <location>
        <position position="1"/>
    </location>
</feature>
<feature type="compositionally biased region" description="Gly residues" evidence="1">
    <location>
        <begin position="1"/>
        <end position="13"/>
    </location>
</feature>
<name>A0AAV6MTM1_9ROSI</name>
<organism evidence="2 3">
    <name type="scientific">Cucurbita argyrosperma subsp. sororia</name>
    <dbReference type="NCBI Taxonomy" id="37648"/>
    <lineage>
        <taxon>Eukaryota</taxon>
        <taxon>Viridiplantae</taxon>
        <taxon>Streptophyta</taxon>
        <taxon>Embryophyta</taxon>
        <taxon>Tracheophyta</taxon>
        <taxon>Spermatophyta</taxon>
        <taxon>Magnoliopsida</taxon>
        <taxon>eudicotyledons</taxon>
        <taxon>Gunneridae</taxon>
        <taxon>Pentapetalae</taxon>
        <taxon>rosids</taxon>
        <taxon>fabids</taxon>
        <taxon>Cucurbitales</taxon>
        <taxon>Cucurbitaceae</taxon>
        <taxon>Cucurbiteae</taxon>
        <taxon>Cucurbita</taxon>
    </lineage>
</organism>
<gene>
    <name evidence="2" type="ORF">SDJN03_18466</name>
</gene>
<feature type="region of interest" description="Disordered" evidence="1">
    <location>
        <begin position="1"/>
        <end position="53"/>
    </location>
</feature>
<comment type="caution">
    <text evidence="2">The sequence shown here is derived from an EMBL/GenBank/DDBJ whole genome shotgun (WGS) entry which is preliminary data.</text>
</comment>
<protein>
    <submittedName>
        <fullName evidence="2">Uncharacterized protein</fullName>
    </submittedName>
</protein>
<accession>A0AAV6MTM1</accession>
<reference evidence="2 3" key="1">
    <citation type="journal article" date="2021" name="Hortic Res">
        <title>The domestication of Cucurbita argyrosperma as revealed by the genome of its wild relative.</title>
        <authorList>
            <person name="Barrera-Redondo J."/>
            <person name="Sanchez-de la Vega G."/>
            <person name="Aguirre-Liguori J.A."/>
            <person name="Castellanos-Morales G."/>
            <person name="Gutierrez-Guerrero Y.T."/>
            <person name="Aguirre-Dugua X."/>
            <person name="Aguirre-Planter E."/>
            <person name="Tenaillon M.I."/>
            <person name="Lira-Saade R."/>
            <person name="Eguiarte L.E."/>
        </authorList>
    </citation>
    <scope>NUCLEOTIDE SEQUENCE [LARGE SCALE GENOMIC DNA]</scope>
    <source>
        <strain evidence="2">JBR-2021</strain>
    </source>
</reference>
<dbReference type="PANTHER" id="PTHR33130">
    <property type="entry name" value="PUTATIVE (DUF1639)-RELATED"/>
    <property type="match status" value="1"/>
</dbReference>
<evidence type="ECO:0000256" key="1">
    <source>
        <dbReference type="SAM" id="MobiDB-lite"/>
    </source>
</evidence>
<dbReference type="InterPro" id="IPR012438">
    <property type="entry name" value="DUF1639"/>
</dbReference>
<dbReference type="Pfam" id="PF07797">
    <property type="entry name" value="DUF1639"/>
    <property type="match status" value="1"/>
</dbReference>
<dbReference type="EMBL" id="JAGKQH010000012">
    <property type="protein sequence ID" value="KAG6585733.1"/>
    <property type="molecule type" value="Genomic_DNA"/>
</dbReference>
<evidence type="ECO:0000313" key="2">
    <source>
        <dbReference type="EMBL" id="KAG6585733.1"/>
    </source>
</evidence>
<keyword evidence="3" id="KW-1185">Reference proteome</keyword>
<feature type="compositionally biased region" description="Basic and acidic residues" evidence="1">
    <location>
        <begin position="33"/>
        <end position="43"/>
    </location>
</feature>
<evidence type="ECO:0000313" key="3">
    <source>
        <dbReference type="Proteomes" id="UP000685013"/>
    </source>
</evidence>
<sequence length="143" mass="15920">MRGNTNGGGGGGRSISSPEKRAACNHGNQHKSRGSESEKEKEGSSSGGGEGGVWLPEFVIALTNKEKEEDFMAIKGCKPPLRPKKRPKIIQRTINLVSPGTWLCDLTLDRYEVREKKMSKKRRRGLKAIVKMESDSEWERHSL</sequence>